<dbReference type="EMBL" id="HBUF01509339">
    <property type="protein sequence ID" value="CAG6746360.1"/>
    <property type="molecule type" value="Transcribed_RNA"/>
</dbReference>
<dbReference type="AlphaFoldDB" id="A0A8D8ZF19"/>
<evidence type="ECO:0000313" key="1">
    <source>
        <dbReference type="EMBL" id="CAG6746360.1"/>
    </source>
</evidence>
<protein>
    <submittedName>
        <fullName evidence="1">Uncharacterized protein</fullName>
    </submittedName>
</protein>
<accession>A0A8D8ZF19</accession>
<organism evidence="1">
    <name type="scientific">Cacopsylla melanoneura</name>
    <dbReference type="NCBI Taxonomy" id="428564"/>
    <lineage>
        <taxon>Eukaryota</taxon>
        <taxon>Metazoa</taxon>
        <taxon>Ecdysozoa</taxon>
        <taxon>Arthropoda</taxon>
        <taxon>Hexapoda</taxon>
        <taxon>Insecta</taxon>
        <taxon>Pterygota</taxon>
        <taxon>Neoptera</taxon>
        <taxon>Paraneoptera</taxon>
        <taxon>Hemiptera</taxon>
        <taxon>Sternorrhyncha</taxon>
        <taxon>Psylloidea</taxon>
        <taxon>Psyllidae</taxon>
        <taxon>Psyllinae</taxon>
        <taxon>Cacopsylla</taxon>
    </lineage>
</organism>
<name>A0A8D8ZF19_9HEMI</name>
<reference evidence="1" key="1">
    <citation type="submission" date="2021-05" db="EMBL/GenBank/DDBJ databases">
        <authorList>
            <person name="Alioto T."/>
            <person name="Alioto T."/>
            <person name="Gomez Garrido J."/>
        </authorList>
    </citation>
    <scope>NUCLEOTIDE SEQUENCE</scope>
</reference>
<proteinExistence type="predicted"/>
<sequence>MSAFVKKNRQRSPPLIFHFKRGIFSHIFLTYLTDSPHSEGFSVQVVQSCCTFISLCGDLRPAVSLAVLFLDSSSTVGKHILRKLSRTNELNLAHGSLCQKKSSEITPLNFSS</sequence>